<protein>
    <submittedName>
        <fullName evidence="2">Uncharacterized protein</fullName>
    </submittedName>
</protein>
<feature type="transmembrane region" description="Helical" evidence="1">
    <location>
        <begin position="21"/>
        <end position="37"/>
    </location>
</feature>
<gene>
    <name evidence="2" type="ORF">DS957_026815</name>
</gene>
<reference evidence="2 3" key="1">
    <citation type="submission" date="2018-08" db="EMBL/GenBank/DDBJ databases">
        <title>Vibrio harveyi strains pathogenic to white snook Centropomus viridis Lockington (1877) and potential probiotic bacteria.</title>
        <authorList>
            <person name="Soto-Rodriguez S."/>
            <person name="Gomez-Gil B."/>
            <person name="Lozano-Olvera R."/>
        </authorList>
    </citation>
    <scope>NUCLEOTIDE SEQUENCE [LARGE SCALE GENOMIC DNA]</scope>
    <source>
        <strain evidence="2 3">CAIM 1508</strain>
    </source>
</reference>
<feature type="transmembrane region" description="Helical" evidence="1">
    <location>
        <begin position="95"/>
        <end position="117"/>
    </location>
</feature>
<comment type="caution">
    <text evidence="2">The sequence shown here is derived from an EMBL/GenBank/DDBJ whole genome shotgun (WGS) entry which is preliminary data.</text>
</comment>
<sequence>MLDFRLFLPRQVDNTYVGNKLALWFFYLLTAVTLWRSQHHLFAEDGGAQSIATIPLDTYSSEASSTVIGIFALWGLSQLVIGFIYLVVCFRYKALVPLMYFLGVIEYGMRAFYIGAYKPIETAGDAPGALINLPFMLLFTFMLVLSLWRKSKLDS</sequence>
<keyword evidence="1" id="KW-1133">Transmembrane helix</keyword>
<dbReference type="AlphaFoldDB" id="A0A8B3DB38"/>
<evidence type="ECO:0000313" key="3">
    <source>
        <dbReference type="Proteomes" id="UP000253437"/>
    </source>
</evidence>
<organism evidence="2 3">
    <name type="scientific">Vibrio harveyi</name>
    <name type="common">Beneckea harveyi</name>
    <dbReference type="NCBI Taxonomy" id="669"/>
    <lineage>
        <taxon>Bacteria</taxon>
        <taxon>Pseudomonadati</taxon>
        <taxon>Pseudomonadota</taxon>
        <taxon>Gammaproteobacteria</taxon>
        <taxon>Vibrionales</taxon>
        <taxon>Vibrionaceae</taxon>
        <taxon>Vibrio</taxon>
    </lineage>
</organism>
<dbReference type="RefSeq" id="WP_114093055.1">
    <property type="nucleotide sequence ID" value="NZ_QOUW02000211.1"/>
</dbReference>
<name>A0A8B3DB38_VIBHA</name>
<evidence type="ECO:0000313" key="2">
    <source>
        <dbReference type="EMBL" id="RIW00945.1"/>
    </source>
</evidence>
<accession>A0A8B3DB38</accession>
<feature type="transmembrane region" description="Helical" evidence="1">
    <location>
        <begin position="67"/>
        <end position="88"/>
    </location>
</feature>
<keyword evidence="1" id="KW-0472">Membrane</keyword>
<dbReference type="Proteomes" id="UP000253437">
    <property type="component" value="Unassembled WGS sequence"/>
</dbReference>
<keyword evidence="1" id="KW-0812">Transmembrane</keyword>
<evidence type="ECO:0000256" key="1">
    <source>
        <dbReference type="SAM" id="Phobius"/>
    </source>
</evidence>
<proteinExistence type="predicted"/>
<dbReference type="EMBL" id="QOUW02000211">
    <property type="protein sequence ID" value="RIW00945.1"/>
    <property type="molecule type" value="Genomic_DNA"/>
</dbReference>
<feature type="transmembrane region" description="Helical" evidence="1">
    <location>
        <begin position="129"/>
        <end position="148"/>
    </location>
</feature>